<evidence type="ECO:0000259" key="6">
    <source>
        <dbReference type="Pfam" id="PF02782"/>
    </source>
</evidence>
<dbReference type="RefSeq" id="WP_018207870.1">
    <property type="nucleotide sequence ID" value="NZ_CABFNB010000093.1"/>
</dbReference>
<dbReference type="PROSITE" id="PS00445">
    <property type="entry name" value="FGGY_KINASES_2"/>
    <property type="match status" value="1"/>
</dbReference>
<dbReference type="InterPro" id="IPR043129">
    <property type="entry name" value="ATPase_NBD"/>
</dbReference>
<dbReference type="InterPro" id="IPR018483">
    <property type="entry name" value="Carb_kinase_FGGY_CS"/>
</dbReference>
<organism evidence="7 8">
    <name type="scientific">Sinorhizobium medicae</name>
    <dbReference type="NCBI Taxonomy" id="110321"/>
    <lineage>
        <taxon>Bacteria</taxon>
        <taxon>Pseudomonadati</taxon>
        <taxon>Pseudomonadota</taxon>
        <taxon>Alphaproteobacteria</taxon>
        <taxon>Hyphomicrobiales</taxon>
        <taxon>Rhizobiaceae</taxon>
        <taxon>Sinorhizobium/Ensifer group</taxon>
        <taxon>Sinorhizobium</taxon>
    </lineage>
</organism>
<dbReference type="InterPro" id="IPR018485">
    <property type="entry name" value="FGGY_C"/>
</dbReference>
<dbReference type="InterPro" id="IPR050406">
    <property type="entry name" value="FGGY_Carb_Kinase"/>
</dbReference>
<evidence type="ECO:0000256" key="4">
    <source>
        <dbReference type="RuleBase" id="RU003733"/>
    </source>
</evidence>
<dbReference type="Gene3D" id="3.30.420.40">
    <property type="match status" value="2"/>
</dbReference>
<feature type="domain" description="Carbohydrate kinase FGGY N-terminal" evidence="5">
    <location>
        <begin position="6"/>
        <end position="250"/>
    </location>
</feature>
<comment type="similarity">
    <text evidence="1 4">Belongs to the FGGY kinase family.</text>
</comment>
<dbReference type="PANTHER" id="PTHR43095:SF5">
    <property type="entry name" value="XYLULOSE KINASE"/>
    <property type="match status" value="1"/>
</dbReference>
<protein>
    <submittedName>
        <fullName evidence="7">Carbohydrate kinase FGGY</fullName>
    </submittedName>
</protein>
<proteinExistence type="inferred from homology"/>
<reference evidence="7 8" key="1">
    <citation type="submission" date="2019-06" db="EMBL/GenBank/DDBJ databases">
        <authorList>
            <person name="Le Quere A."/>
            <person name="Colella S."/>
        </authorList>
    </citation>
    <scope>NUCLEOTIDE SEQUENCE [LARGE SCALE GENOMIC DNA]</scope>
    <source>
        <strain evidence="7">EmedicaeMD41</strain>
    </source>
</reference>
<dbReference type="GO" id="GO:0016773">
    <property type="term" value="F:phosphotransferase activity, alcohol group as acceptor"/>
    <property type="evidence" value="ECO:0007669"/>
    <property type="project" value="InterPro"/>
</dbReference>
<keyword evidence="2 4" id="KW-0808">Transferase</keyword>
<evidence type="ECO:0000313" key="8">
    <source>
        <dbReference type="Proteomes" id="UP000507954"/>
    </source>
</evidence>
<dbReference type="SUPFAM" id="SSF53067">
    <property type="entry name" value="Actin-like ATPase domain"/>
    <property type="match status" value="2"/>
</dbReference>
<dbReference type="Pfam" id="PF00370">
    <property type="entry name" value="FGGY_N"/>
    <property type="match status" value="1"/>
</dbReference>
<gene>
    <name evidence="7" type="ORF">EMEDMD4_280127</name>
</gene>
<keyword evidence="3 4" id="KW-0418">Kinase</keyword>
<evidence type="ECO:0000256" key="1">
    <source>
        <dbReference type="ARBA" id="ARBA00009156"/>
    </source>
</evidence>
<dbReference type="InterPro" id="IPR000577">
    <property type="entry name" value="Carb_kinase_FGGY"/>
</dbReference>
<evidence type="ECO:0000256" key="2">
    <source>
        <dbReference type="ARBA" id="ARBA00022679"/>
    </source>
</evidence>
<feature type="domain" description="Carbohydrate kinase FGGY C-terminal" evidence="6">
    <location>
        <begin position="259"/>
        <end position="456"/>
    </location>
</feature>
<dbReference type="GO" id="GO:0005975">
    <property type="term" value="P:carbohydrate metabolic process"/>
    <property type="evidence" value="ECO:0007669"/>
    <property type="project" value="InterPro"/>
</dbReference>
<sequence>MGDTVAAFDLGTGGVKAAIFRPDGVCLAEEVVSYRTFYPSSSYHEQRPEDWWDAVCASLRTLLGNPAVLADEIRAVAISGHSLGCLPLDEDGVLLQESVPIWSDGRAVAESEDFFTRVDPDGWYRKTGNGFPAPLYTVFKAMWLRRNAPDIFVRTRTIIGTKDYINLRLTGRIATDPSYASGTGVYDLRAGSYAPDLIEAAGLSAGLFAPIVASTDIIGEILPEIADSLGLPRRVKVVAGGVDNSCMALGGRTFLEGDAYASMGSSSWITVSASQPLLDDRVRPFVFAHVAPGKFISATSIFSSGTSVNWVADTLLPDVKQAARASGLDVHDALFQLAGEAPAGARGLMFVPTLGGGTSFEGGPAVRGGFVGLDLQHGRADILRATLEGVALGLRVALDELRRMTPIGPEMIIVGGGARSPFWRQVFADVFDCTIVKTGIDQQAAALGAAALAFVGMGLWQDFLPIRVLHVAEGRNEPAPEARAVYRAALAAYRIAAEQQRELSGALVTLREAAT</sequence>
<name>A0A508WVL5_9HYPH</name>
<dbReference type="InterPro" id="IPR018484">
    <property type="entry name" value="FGGY_N"/>
</dbReference>
<dbReference type="Proteomes" id="UP000507954">
    <property type="component" value="Unassembled WGS sequence"/>
</dbReference>
<accession>A0A508WVL5</accession>
<dbReference type="EMBL" id="CABFNB010000093">
    <property type="protein sequence ID" value="VTZ61600.1"/>
    <property type="molecule type" value="Genomic_DNA"/>
</dbReference>
<evidence type="ECO:0000256" key="3">
    <source>
        <dbReference type="ARBA" id="ARBA00022777"/>
    </source>
</evidence>
<dbReference type="Pfam" id="PF02782">
    <property type="entry name" value="FGGY_C"/>
    <property type="match status" value="1"/>
</dbReference>
<dbReference type="GO" id="GO:0016301">
    <property type="term" value="F:kinase activity"/>
    <property type="evidence" value="ECO:0007669"/>
    <property type="project" value="UniProtKB-KW"/>
</dbReference>
<dbReference type="AlphaFoldDB" id="A0A508WVL5"/>
<dbReference type="PANTHER" id="PTHR43095">
    <property type="entry name" value="SUGAR KINASE"/>
    <property type="match status" value="1"/>
</dbReference>
<dbReference type="PIRSF" id="PIRSF000538">
    <property type="entry name" value="GlpK"/>
    <property type="match status" value="1"/>
</dbReference>
<evidence type="ECO:0000259" key="5">
    <source>
        <dbReference type="Pfam" id="PF00370"/>
    </source>
</evidence>
<evidence type="ECO:0000313" key="7">
    <source>
        <dbReference type="EMBL" id="VTZ61600.1"/>
    </source>
</evidence>
<dbReference type="CDD" id="cd07805">
    <property type="entry name" value="ASKHA_NBD_FGGY_CvXK-like"/>
    <property type="match status" value="1"/>
</dbReference>